<name>A0AAW9RY55_9HYPH</name>
<proteinExistence type="predicted"/>
<gene>
    <name evidence="3" type="ORF">V3328_20530</name>
</gene>
<dbReference type="NCBIfam" id="TIGR03889">
    <property type="entry name" value="nitrile_acc"/>
    <property type="match status" value="1"/>
</dbReference>
<dbReference type="Pfam" id="PF21006">
    <property type="entry name" value="NHase_beta_N"/>
    <property type="match status" value="1"/>
</dbReference>
<dbReference type="SUPFAM" id="SSF50090">
    <property type="entry name" value="Electron transport accessory proteins"/>
    <property type="match status" value="1"/>
</dbReference>
<protein>
    <submittedName>
        <fullName evidence="3">Nitrile hydratase accessory protein</fullName>
    </submittedName>
</protein>
<feature type="region of interest" description="Disordered" evidence="1">
    <location>
        <begin position="93"/>
        <end position="122"/>
    </location>
</feature>
<sequence>MTRPEVDEALAALPGLPRDADGPVFAEPWHAQAFALAVALNSRGIFTWSEWAETLGAEIAAMGPGASGDEDYYSAWLKALETILDRKGVVPEPERADRQAAWDRAARATPHGQPIELGAERK</sequence>
<dbReference type="InterPro" id="IPR023808">
    <property type="entry name" value="Nitrile_Hydratase_acc_put"/>
</dbReference>
<dbReference type="InterPro" id="IPR049054">
    <property type="entry name" value="CN_hydtase_beta-like_N"/>
</dbReference>
<evidence type="ECO:0000259" key="2">
    <source>
        <dbReference type="Pfam" id="PF21006"/>
    </source>
</evidence>
<evidence type="ECO:0000256" key="1">
    <source>
        <dbReference type="SAM" id="MobiDB-lite"/>
    </source>
</evidence>
<dbReference type="EMBL" id="JAZHOF010000009">
    <property type="protein sequence ID" value="MEJ8573885.1"/>
    <property type="molecule type" value="Genomic_DNA"/>
</dbReference>
<dbReference type="InterPro" id="IPR008990">
    <property type="entry name" value="Elect_transpt_acc-like_dom_sf"/>
</dbReference>
<feature type="domain" description="Nitrile hydratase beta subunit-like N-terminal" evidence="2">
    <location>
        <begin position="20"/>
        <end position="104"/>
    </location>
</feature>
<reference evidence="3 4" key="1">
    <citation type="submission" date="2024-02" db="EMBL/GenBank/DDBJ databases">
        <title>Genome analysis and characterization of Microbaculum marinisediminis sp. nov., isolated from marine sediment.</title>
        <authorList>
            <person name="Du Z.-J."/>
            <person name="Ye Y.-Q."/>
            <person name="Zhang Z.-R."/>
            <person name="Yuan S.-M."/>
            <person name="Zhang X.-Y."/>
        </authorList>
    </citation>
    <scope>NUCLEOTIDE SEQUENCE [LARGE SCALE GENOMIC DNA]</scope>
    <source>
        <strain evidence="3 4">SDUM1044001</strain>
    </source>
</reference>
<evidence type="ECO:0000313" key="4">
    <source>
        <dbReference type="Proteomes" id="UP001378188"/>
    </source>
</evidence>
<accession>A0AAW9RY55</accession>
<feature type="compositionally biased region" description="Basic and acidic residues" evidence="1">
    <location>
        <begin position="93"/>
        <end position="106"/>
    </location>
</feature>
<dbReference type="Gene3D" id="1.10.472.20">
    <property type="entry name" value="Nitrile hydratase, beta subunit"/>
    <property type="match status" value="1"/>
</dbReference>
<dbReference type="RefSeq" id="WP_340331584.1">
    <property type="nucleotide sequence ID" value="NZ_JAZHOF010000009.1"/>
</dbReference>
<comment type="caution">
    <text evidence="3">The sequence shown here is derived from an EMBL/GenBank/DDBJ whole genome shotgun (WGS) entry which is preliminary data.</text>
</comment>
<keyword evidence="4" id="KW-1185">Reference proteome</keyword>
<evidence type="ECO:0000313" key="3">
    <source>
        <dbReference type="EMBL" id="MEJ8573885.1"/>
    </source>
</evidence>
<dbReference type="Proteomes" id="UP001378188">
    <property type="component" value="Unassembled WGS sequence"/>
</dbReference>
<organism evidence="3 4">
    <name type="scientific">Microbaculum marinum</name>
    <dbReference type="NCBI Taxonomy" id="1764581"/>
    <lineage>
        <taxon>Bacteria</taxon>
        <taxon>Pseudomonadati</taxon>
        <taxon>Pseudomonadota</taxon>
        <taxon>Alphaproteobacteria</taxon>
        <taxon>Hyphomicrobiales</taxon>
        <taxon>Tepidamorphaceae</taxon>
        <taxon>Microbaculum</taxon>
    </lineage>
</organism>
<dbReference type="AlphaFoldDB" id="A0AAW9RY55"/>
<dbReference type="InterPro" id="IPR042262">
    <property type="entry name" value="CN_hydtase_beta_C"/>
</dbReference>